<protein>
    <submittedName>
        <fullName evidence="1">Uncharacterized protein</fullName>
    </submittedName>
</protein>
<dbReference type="AlphaFoldDB" id="A0A499S2H7"/>
<dbReference type="EMBL" id="MH785245">
    <property type="protein sequence ID" value="AYK28011.1"/>
    <property type="molecule type" value="Genomic_DNA"/>
</dbReference>
<gene>
    <name evidence="1" type="ORF">D0Y74_i00000</name>
</gene>
<geneLocation type="plasmid" evidence="1">
    <name>pCH8</name>
</geneLocation>
<keyword evidence="1" id="KW-0614">Plasmid</keyword>
<reference evidence="1" key="1">
    <citation type="journal article" date="2019" name="Front. Microbiol.">
        <title>Prevalence of Antibiotic and Heavy Metal Resistance Determinants and Virulence-Related Genetic Elements in Plasmids of Staphylococcus aureus.</title>
        <authorList>
            <person name="Bukowski M."/>
            <person name="Piwowarczyk R."/>
            <person name="Madry A."/>
            <person name="Zagorski-Przybylo R."/>
            <person name="Hydzik M."/>
            <person name="Wladyka B."/>
        </authorList>
    </citation>
    <scope>NUCLEOTIDE SEQUENCE</scope>
    <source>
        <strain evidence="1">Ch8</strain>
        <plasmid evidence="1">pCH8</plasmid>
    </source>
</reference>
<name>A0A499S2H7_STAAU</name>
<proteinExistence type="predicted"/>
<organism evidence="1">
    <name type="scientific">Staphylococcus aureus</name>
    <dbReference type="NCBI Taxonomy" id="1280"/>
    <lineage>
        <taxon>Bacteria</taxon>
        <taxon>Bacillati</taxon>
        <taxon>Bacillota</taxon>
        <taxon>Bacilli</taxon>
        <taxon>Bacillales</taxon>
        <taxon>Staphylococcaceae</taxon>
        <taxon>Staphylococcus</taxon>
    </lineage>
</organism>
<accession>A0A499S2H7</accession>
<sequence length="58" mass="6592">MQIKNLACTGKKIQTLPSYAQNYFSRKNWVTMLVNPIVPAGAKSIKKTLAFKLTFQIF</sequence>
<evidence type="ECO:0000313" key="1">
    <source>
        <dbReference type="EMBL" id="AYK28011.1"/>
    </source>
</evidence>